<dbReference type="PANTHER" id="PTHR36150">
    <property type="entry name" value="DNA GYRASE INHIBITOR YACG"/>
    <property type="match status" value="1"/>
</dbReference>
<feature type="binding site" evidence="3">
    <location>
        <position position="17"/>
    </location>
    <ligand>
        <name>Zn(2+)</name>
        <dbReference type="ChEBI" id="CHEBI:29105"/>
    </ligand>
</feature>
<dbReference type="GO" id="GO:0008657">
    <property type="term" value="F:DNA topoisomerase type II (double strand cut, ATP-hydrolyzing) inhibitor activity"/>
    <property type="evidence" value="ECO:0007669"/>
    <property type="project" value="UniProtKB-UniRule"/>
</dbReference>
<feature type="binding site" evidence="3">
    <location>
        <position position="14"/>
    </location>
    <ligand>
        <name>Zn(2+)</name>
        <dbReference type="ChEBI" id="CHEBI:29105"/>
    </ligand>
</feature>
<feature type="binding site" evidence="3">
    <location>
        <position position="29"/>
    </location>
    <ligand>
        <name>Zn(2+)</name>
        <dbReference type="ChEBI" id="CHEBI:29105"/>
    </ligand>
</feature>
<dbReference type="PANTHER" id="PTHR36150:SF1">
    <property type="entry name" value="DNA GYRASE INHIBITOR YACG"/>
    <property type="match status" value="1"/>
</dbReference>
<keyword evidence="2 3" id="KW-0862">Zinc</keyword>
<evidence type="ECO:0000256" key="3">
    <source>
        <dbReference type="HAMAP-Rule" id="MF_00649"/>
    </source>
</evidence>
<keyword evidence="5" id="KW-1185">Reference proteome</keyword>
<evidence type="ECO:0000313" key="4">
    <source>
        <dbReference type="EMBL" id="MXP62773.1"/>
    </source>
</evidence>
<dbReference type="EMBL" id="SNVJ01000003">
    <property type="protein sequence ID" value="MXP62773.1"/>
    <property type="molecule type" value="Genomic_DNA"/>
</dbReference>
<evidence type="ECO:0000313" key="5">
    <source>
        <dbReference type="Proteomes" id="UP000460715"/>
    </source>
</evidence>
<reference evidence="4 5" key="1">
    <citation type="submission" date="2019-03" db="EMBL/GenBank/DDBJ databases">
        <title>Roseomonas sp. a novel Roseomonas species isolated from Sea whip Gorgonian.</title>
        <authorList>
            <person name="Li F."/>
            <person name="Pan X."/>
            <person name="Huang S."/>
            <person name="Li Z."/>
            <person name="Meng B."/>
        </authorList>
    </citation>
    <scope>NUCLEOTIDE SEQUENCE [LARGE SCALE GENOMIC DNA]</scope>
    <source>
        <strain evidence="4 5">M0104</strain>
    </source>
</reference>
<dbReference type="HAMAP" id="MF_00649">
    <property type="entry name" value="DNA_gyrase_inhibitor_YacG"/>
    <property type="match status" value="1"/>
</dbReference>
<comment type="caution">
    <text evidence="4">The sequence shown here is derived from an EMBL/GenBank/DDBJ whole genome shotgun (WGS) entry which is preliminary data.</text>
</comment>
<dbReference type="GO" id="GO:0006355">
    <property type="term" value="P:regulation of DNA-templated transcription"/>
    <property type="evidence" value="ECO:0007669"/>
    <property type="project" value="InterPro"/>
</dbReference>
<dbReference type="InterPro" id="IPR005584">
    <property type="entry name" value="DNA_gyrase_inhibitor_YacG"/>
</dbReference>
<dbReference type="Proteomes" id="UP000460715">
    <property type="component" value="Unassembled WGS sequence"/>
</dbReference>
<dbReference type="Pfam" id="PF03884">
    <property type="entry name" value="YacG"/>
    <property type="match status" value="1"/>
</dbReference>
<comment type="cofactor">
    <cofactor evidence="3">
        <name>Zn(2+)</name>
        <dbReference type="ChEBI" id="CHEBI:29105"/>
    </cofactor>
    <text evidence="3">Binds 1 zinc ion.</text>
</comment>
<feature type="binding site" evidence="3">
    <location>
        <position position="33"/>
    </location>
    <ligand>
        <name>Zn(2+)</name>
        <dbReference type="ChEBI" id="CHEBI:29105"/>
    </ligand>
</feature>
<gene>
    <name evidence="3 4" type="primary">yacG</name>
    <name evidence="4" type="ORF">E0493_05330</name>
</gene>
<evidence type="ECO:0000256" key="2">
    <source>
        <dbReference type="ARBA" id="ARBA00022833"/>
    </source>
</evidence>
<organism evidence="4 5">
    <name type="scientific">Teichococcus coralli</name>
    <dbReference type="NCBI Taxonomy" id="2545983"/>
    <lineage>
        <taxon>Bacteria</taxon>
        <taxon>Pseudomonadati</taxon>
        <taxon>Pseudomonadota</taxon>
        <taxon>Alphaproteobacteria</taxon>
        <taxon>Acetobacterales</taxon>
        <taxon>Roseomonadaceae</taxon>
        <taxon>Roseomonas</taxon>
    </lineage>
</organism>
<accession>A0A845B562</accession>
<dbReference type="InterPro" id="IPR013088">
    <property type="entry name" value="Znf_NHR/GATA"/>
</dbReference>
<dbReference type="GO" id="GO:0008270">
    <property type="term" value="F:zinc ion binding"/>
    <property type="evidence" value="ECO:0007669"/>
    <property type="project" value="UniProtKB-UniRule"/>
</dbReference>
<proteinExistence type="inferred from homology"/>
<evidence type="ECO:0000256" key="1">
    <source>
        <dbReference type="ARBA" id="ARBA00022723"/>
    </source>
</evidence>
<dbReference type="OrthoDB" id="9809663at2"/>
<dbReference type="SUPFAM" id="SSF57716">
    <property type="entry name" value="Glucocorticoid receptor-like (DNA-binding domain)"/>
    <property type="match status" value="1"/>
</dbReference>
<name>A0A845B562_9PROT</name>
<comment type="function">
    <text evidence="3">Inhibits all the catalytic activities of DNA gyrase by preventing its interaction with DNA. Acts by binding directly to the C-terminal domain of GyrB, which probably disrupts DNA binding by the gyrase.</text>
</comment>
<comment type="subunit">
    <text evidence="3">Interacts with GyrB.</text>
</comment>
<comment type="similarity">
    <text evidence="3">Belongs to the DNA gyrase inhibitor YacG family.</text>
</comment>
<dbReference type="AlphaFoldDB" id="A0A845B562"/>
<protein>
    <recommendedName>
        <fullName evidence="3">DNA gyrase inhibitor YacG</fullName>
    </recommendedName>
</protein>
<keyword evidence="1 3" id="KW-0479">Metal-binding</keyword>
<sequence length="61" mass="6530">MPNEKPDPPRPARCPVCGKPAEPAFRPFCSARCKQVDLGRWLNGGYAIPGAPAEPPEEGEA</sequence>
<dbReference type="RefSeq" id="WP_160935880.1">
    <property type="nucleotide sequence ID" value="NZ_SNVJ01000003.1"/>
</dbReference>
<dbReference type="Gene3D" id="3.30.50.10">
    <property type="entry name" value="Erythroid Transcription Factor GATA-1, subunit A"/>
    <property type="match status" value="1"/>
</dbReference>